<proteinExistence type="predicted"/>
<accession>A0A0F4YNT9</accession>
<feature type="transmembrane region" description="Helical" evidence="1">
    <location>
        <begin position="67"/>
        <end position="92"/>
    </location>
</feature>
<dbReference type="GeneID" id="25319018"/>
<keyword evidence="1" id="KW-0812">Transmembrane</keyword>
<feature type="non-terminal residue" evidence="2">
    <location>
        <position position="1"/>
    </location>
</feature>
<feature type="transmembrane region" description="Helical" evidence="1">
    <location>
        <begin position="24"/>
        <end position="46"/>
    </location>
</feature>
<keyword evidence="1" id="KW-0472">Membrane</keyword>
<name>A0A0F4YNT9_RASE3</name>
<comment type="caution">
    <text evidence="2">The sequence shown here is derived from an EMBL/GenBank/DDBJ whole genome shotgun (WGS) entry which is preliminary data.</text>
</comment>
<dbReference type="AlphaFoldDB" id="A0A0F4YNT9"/>
<dbReference type="Proteomes" id="UP000053958">
    <property type="component" value="Unassembled WGS sequence"/>
</dbReference>
<reference evidence="2 3" key="1">
    <citation type="submission" date="2015-04" db="EMBL/GenBank/DDBJ databases">
        <authorList>
            <person name="Heijne W.H."/>
            <person name="Fedorova N.D."/>
            <person name="Nierman W.C."/>
            <person name="Vollebregt A.W."/>
            <person name="Zhao Z."/>
            <person name="Wu L."/>
            <person name="Kumar M."/>
            <person name="Stam H."/>
            <person name="van den Berg M.A."/>
            <person name="Pel H.J."/>
        </authorList>
    </citation>
    <scope>NUCLEOTIDE SEQUENCE [LARGE SCALE GENOMIC DNA]</scope>
    <source>
        <strain evidence="2 3">CBS 393.64</strain>
    </source>
</reference>
<evidence type="ECO:0000313" key="3">
    <source>
        <dbReference type="Proteomes" id="UP000053958"/>
    </source>
</evidence>
<gene>
    <name evidence="2" type="ORF">T310_6729</name>
</gene>
<sequence length="141" mass="15833">TKRLSSSSSRLRHSLPRLPPTSSVYIPTSFLLFCTGRIFFCLHTFCSTRRFIDFFFSCNLYFLSPPFILRGVFFVPLSCMIFICFIILGLGIETSQKAKPEAACVFFFSVNRLKAVNPRNIEDDTLCVSALSSISSTSSAL</sequence>
<keyword evidence="3" id="KW-1185">Reference proteome</keyword>
<dbReference type="RefSeq" id="XP_013325910.1">
    <property type="nucleotide sequence ID" value="XM_013470456.1"/>
</dbReference>
<evidence type="ECO:0000256" key="1">
    <source>
        <dbReference type="SAM" id="Phobius"/>
    </source>
</evidence>
<organism evidence="2 3">
    <name type="scientific">Rasamsonia emersonii (strain ATCC 16479 / CBS 393.64 / IMI 116815)</name>
    <dbReference type="NCBI Taxonomy" id="1408163"/>
    <lineage>
        <taxon>Eukaryota</taxon>
        <taxon>Fungi</taxon>
        <taxon>Dikarya</taxon>
        <taxon>Ascomycota</taxon>
        <taxon>Pezizomycotina</taxon>
        <taxon>Eurotiomycetes</taxon>
        <taxon>Eurotiomycetidae</taxon>
        <taxon>Eurotiales</taxon>
        <taxon>Trichocomaceae</taxon>
        <taxon>Rasamsonia</taxon>
    </lineage>
</organism>
<evidence type="ECO:0000313" key="2">
    <source>
        <dbReference type="EMBL" id="KKA19298.1"/>
    </source>
</evidence>
<keyword evidence="1" id="KW-1133">Transmembrane helix</keyword>
<protein>
    <submittedName>
        <fullName evidence="2">Uncharacterized protein</fullName>
    </submittedName>
</protein>
<dbReference type="EMBL" id="LASV01000361">
    <property type="protein sequence ID" value="KKA19298.1"/>
    <property type="molecule type" value="Genomic_DNA"/>
</dbReference>